<evidence type="ECO:0000256" key="1">
    <source>
        <dbReference type="SAM" id="MobiDB-lite"/>
    </source>
</evidence>
<evidence type="ECO:0000313" key="2">
    <source>
        <dbReference type="EMBL" id="KKL13063.1"/>
    </source>
</evidence>
<proteinExistence type="predicted"/>
<name>A0A0F9DM40_9ZZZZ</name>
<feature type="non-terminal residue" evidence="2">
    <location>
        <position position="27"/>
    </location>
</feature>
<accession>A0A0F9DM40</accession>
<sequence length="27" mass="2989">MTHRPMEWPKKGTLAQKVAAGRSAKAH</sequence>
<dbReference type="EMBL" id="LAZR01041011">
    <property type="protein sequence ID" value="KKL13063.1"/>
    <property type="molecule type" value="Genomic_DNA"/>
</dbReference>
<comment type="caution">
    <text evidence="2">The sequence shown here is derived from an EMBL/GenBank/DDBJ whole genome shotgun (WGS) entry which is preliminary data.</text>
</comment>
<feature type="region of interest" description="Disordered" evidence="1">
    <location>
        <begin position="1"/>
        <end position="27"/>
    </location>
</feature>
<protein>
    <submittedName>
        <fullName evidence="2">Uncharacterized protein</fullName>
    </submittedName>
</protein>
<reference evidence="2" key="1">
    <citation type="journal article" date="2015" name="Nature">
        <title>Complex archaea that bridge the gap between prokaryotes and eukaryotes.</title>
        <authorList>
            <person name="Spang A."/>
            <person name="Saw J.H."/>
            <person name="Jorgensen S.L."/>
            <person name="Zaremba-Niedzwiedzka K."/>
            <person name="Martijn J."/>
            <person name="Lind A.E."/>
            <person name="van Eijk R."/>
            <person name="Schleper C."/>
            <person name="Guy L."/>
            <person name="Ettema T.J."/>
        </authorList>
    </citation>
    <scope>NUCLEOTIDE SEQUENCE</scope>
</reference>
<gene>
    <name evidence="2" type="ORF">LCGC14_2529470</name>
</gene>
<organism evidence="2">
    <name type="scientific">marine sediment metagenome</name>
    <dbReference type="NCBI Taxonomy" id="412755"/>
    <lineage>
        <taxon>unclassified sequences</taxon>
        <taxon>metagenomes</taxon>
        <taxon>ecological metagenomes</taxon>
    </lineage>
</organism>
<dbReference type="AlphaFoldDB" id="A0A0F9DM40"/>
<feature type="compositionally biased region" description="Basic and acidic residues" evidence="1">
    <location>
        <begin position="1"/>
        <end position="10"/>
    </location>
</feature>